<dbReference type="EMBL" id="JADFTS010000001">
    <property type="protein sequence ID" value="KAF9625580.1"/>
    <property type="molecule type" value="Genomic_DNA"/>
</dbReference>
<organism evidence="2 3">
    <name type="scientific">Coptis chinensis</name>
    <dbReference type="NCBI Taxonomy" id="261450"/>
    <lineage>
        <taxon>Eukaryota</taxon>
        <taxon>Viridiplantae</taxon>
        <taxon>Streptophyta</taxon>
        <taxon>Embryophyta</taxon>
        <taxon>Tracheophyta</taxon>
        <taxon>Spermatophyta</taxon>
        <taxon>Magnoliopsida</taxon>
        <taxon>Ranunculales</taxon>
        <taxon>Ranunculaceae</taxon>
        <taxon>Coptidoideae</taxon>
        <taxon>Coptis</taxon>
    </lineage>
</organism>
<dbReference type="AlphaFoldDB" id="A0A835IUX0"/>
<feature type="transmembrane region" description="Helical" evidence="1">
    <location>
        <begin position="20"/>
        <end position="39"/>
    </location>
</feature>
<name>A0A835IUX0_9MAGN</name>
<comment type="caution">
    <text evidence="2">The sequence shown here is derived from an EMBL/GenBank/DDBJ whole genome shotgun (WGS) entry which is preliminary data.</text>
</comment>
<keyword evidence="3" id="KW-1185">Reference proteome</keyword>
<reference evidence="2 3" key="1">
    <citation type="submission" date="2020-10" db="EMBL/GenBank/DDBJ databases">
        <title>The Coptis chinensis genome and diversification of protoberbering-type alkaloids.</title>
        <authorList>
            <person name="Wang B."/>
            <person name="Shu S."/>
            <person name="Song C."/>
            <person name="Liu Y."/>
        </authorList>
    </citation>
    <scope>NUCLEOTIDE SEQUENCE [LARGE SCALE GENOMIC DNA]</scope>
    <source>
        <strain evidence="2">HL-2020</strain>
        <tissue evidence="2">Leaf</tissue>
    </source>
</reference>
<gene>
    <name evidence="2" type="ORF">IFM89_024353</name>
</gene>
<evidence type="ECO:0000313" key="3">
    <source>
        <dbReference type="Proteomes" id="UP000631114"/>
    </source>
</evidence>
<evidence type="ECO:0000256" key="1">
    <source>
        <dbReference type="SAM" id="Phobius"/>
    </source>
</evidence>
<keyword evidence="1" id="KW-0472">Membrane</keyword>
<feature type="non-terminal residue" evidence="2">
    <location>
        <position position="75"/>
    </location>
</feature>
<dbReference type="OrthoDB" id="630188at2759"/>
<sequence length="75" mass="8163">MVIVTGGEEIPDVHNIKSNYGMASSKLVVLFVLMVGLIGSRAARRTFFITGQFFRRLLVEGIIGIVVASRQPLGD</sequence>
<protein>
    <submittedName>
        <fullName evidence="2">Uncharacterized protein</fullName>
    </submittedName>
</protein>
<dbReference type="Proteomes" id="UP000631114">
    <property type="component" value="Unassembled WGS sequence"/>
</dbReference>
<evidence type="ECO:0000313" key="2">
    <source>
        <dbReference type="EMBL" id="KAF9625580.1"/>
    </source>
</evidence>
<proteinExistence type="predicted"/>
<keyword evidence="1" id="KW-1133">Transmembrane helix</keyword>
<accession>A0A835IUX0</accession>
<keyword evidence="1" id="KW-0812">Transmembrane</keyword>